<dbReference type="GO" id="GO:0005524">
    <property type="term" value="F:ATP binding"/>
    <property type="evidence" value="ECO:0007669"/>
    <property type="project" value="UniProtKB-KW"/>
</dbReference>
<dbReference type="WBParaSite" id="GPLIN_000422400">
    <property type="protein sequence ID" value="GPLIN_000422400"/>
    <property type="gene ID" value="GPLIN_000422400"/>
</dbReference>
<evidence type="ECO:0000256" key="6">
    <source>
        <dbReference type="ARBA" id="ARBA00022741"/>
    </source>
</evidence>
<proteinExistence type="inferred from homology"/>
<dbReference type="NCBIfam" id="NF004281">
    <property type="entry name" value="PRK05690.1"/>
    <property type="match status" value="1"/>
</dbReference>
<feature type="binding site" evidence="11">
    <location>
        <position position="91"/>
    </location>
    <ligand>
        <name>ATP</name>
        <dbReference type="ChEBI" id="CHEBI:30616"/>
    </ligand>
</feature>
<dbReference type="GO" id="GO:0042292">
    <property type="term" value="F:URM1 activating enzyme activity"/>
    <property type="evidence" value="ECO:0007669"/>
    <property type="project" value="TreeGrafter"/>
</dbReference>
<evidence type="ECO:0000313" key="14">
    <source>
        <dbReference type="WBParaSite" id="GPLIN_000422400"/>
    </source>
</evidence>
<evidence type="ECO:0000256" key="5">
    <source>
        <dbReference type="ARBA" id="ARBA00022723"/>
    </source>
</evidence>
<dbReference type="FunFam" id="3.40.250.10:FF:000014">
    <property type="entry name" value="Adenylyltransferase and sulfurtransferase MOCS3"/>
    <property type="match status" value="1"/>
</dbReference>
<evidence type="ECO:0000256" key="11">
    <source>
        <dbReference type="HAMAP-Rule" id="MF_03049"/>
    </source>
</evidence>
<feature type="binding site" evidence="11">
    <location>
        <begin position="74"/>
        <end position="78"/>
    </location>
    <ligand>
        <name>ATP</name>
        <dbReference type="ChEBI" id="CHEBI:30616"/>
    </ligand>
</feature>
<keyword evidence="8 11" id="KW-0067">ATP-binding</keyword>
<evidence type="ECO:0000256" key="9">
    <source>
        <dbReference type="ARBA" id="ARBA00023150"/>
    </source>
</evidence>
<dbReference type="CDD" id="cd00757">
    <property type="entry name" value="ThiF_MoeB_HesA_family"/>
    <property type="match status" value="1"/>
</dbReference>
<comment type="function">
    <text evidence="11">Plays a central role in 2-thiolation of mcm(5)S(2)U at tRNA wobble positions of cytosolic tRNA(Lys), tRNA(Glu) and tRNA(Gln). Acts by mediating the C-terminal thiocarboxylation of the sulfur carrier URM1. Its N-terminus first activates URM1 as acyl-adenylate (-COAMP), then the persulfide sulfur on the catalytic cysteine is transferred to URM1 to form thiocarboxylation (-COSH) of its C-terminus. The reaction probably involves hydrogen sulfide that is generated from the persulfide intermediate and that acts as nucleophile towards URM1. Subsequently, a transient disulfide bond is formed. Does not use thiosulfate as sulfur donor; NFS1 probably acting as a sulfur donor for thiocarboxylation reactions.</text>
</comment>
<dbReference type="SMART" id="SM00450">
    <property type="entry name" value="RHOD"/>
    <property type="match status" value="1"/>
</dbReference>
<dbReference type="GO" id="GO:0032447">
    <property type="term" value="P:protein urmylation"/>
    <property type="evidence" value="ECO:0007669"/>
    <property type="project" value="TreeGrafter"/>
</dbReference>
<keyword evidence="9 11" id="KW-0501">Molybdenum cofactor biosynthesis</keyword>
<dbReference type="HAMAP" id="MF_03049">
    <property type="entry name" value="MOCS3_Uba4"/>
    <property type="match status" value="1"/>
</dbReference>
<evidence type="ECO:0000256" key="10">
    <source>
        <dbReference type="ARBA" id="ARBA00023268"/>
    </source>
</evidence>
<feature type="binding site" evidence="11">
    <location>
        <begin position="135"/>
        <end position="136"/>
    </location>
    <ligand>
        <name>ATP</name>
        <dbReference type="ChEBI" id="CHEBI:30616"/>
    </ligand>
</feature>
<comment type="pathway">
    <text evidence="11">tRNA modification; 5-methoxycarbonylmethyl-2-thiouridine-tRNA biosynthesis.</text>
</comment>
<evidence type="ECO:0000256" key="1">
    <source>
        <dbReference type="ARBA" id="ARBA00004514"/>
    </source>
</evidence>
<sequence length="423" mass="46171">MTTPAAHSLSREEIARFSRQLMLKGIGPAGQERLRGTKALIVGAGGLGCPVSMYLVAAGIGRLGIVDHDVVSIDNLHRQTMHDQQRVGQSKADSLKESLLRINKEADVVAYNMLLTSKNVLQLLDDYDIVADCSDNAATRYLINDACVLSGKPLVFGSALGWEGQFTVYNNGPNCPCYRCIFPVPPRPEHVMSCSEAGVLGPVVGVIGSLQALEIIKIAVHGHSSFAGNLWMFDGFEGTSKKISLREKMANCAICGANPQIKELQDYKKFCGSDPSDKVRSLNLLSPEKRTSPREYSNLRGKGVGTAILLDVRPPTEFDICRLPEAKNFPWEELKRAKVEAIMDKLNNTENHNKGSPVINGTSADARTKVFVVCHHGNDSQLAARHLNERLADAGVADRFTVRDIVGGLDGWALEVDTDFPRY</sequence>
<comment type="similarity">
    <text evidence="11">In the N-terminal section; belongs to the HesA/MoeB/ThiF family. UBA4 subfamily.</text>
</comment>
<dbReference type="GO" id="GO:0005829">
    <property type="term" value="C:cytosol"/>
    <property type="evidence" value="ECO:0007669"/>
    <property type="project" value="UniProtKB-SubCell"/>
</dbReference>
<dbReference type="EC" id="2.8.1.-" evidence="11"/>
<keyword evidence="5 11" id="KW-0479">Metal-binding</keyword>
<dbReference type="PROSITE" id="PS50206">
    <property type="entry name" value="RHODANESE_3"/>
    <property type="match status" value="1"/>
</dbReference>
<dbReference type="InterPro" id="IPR000594">
    <property type="entry name" value="ThiF_NAD_FAD-bd"/>
</dbReference>
<reference evidence="14" key="2">
    <citation type="submission" date="2016-06" db="UniProtKB">
        <authorList>
            <consortium name="WormBaseParasite"/>
        </authorList>
    </citation>
    <scope>IDENTIFICATION</scope>
</reference>
<feature type="binding site" evidence="11">
    <location>
        <position position="67"/>
    </location>
    <ligand>
        <name>ATP</name>
        <dbReference type="ChEBI" id="CHEBI:30616"/>
    </ligand>
</feature>
<dbReference type="Proteomes" id="UP000050741">
    <property type="component" value="Unassembled WGS sequence"/>
</dbReference>
<dbReference type="Pfam" id="PF00899">
    <property type="entry name" value="ThiF"/>
    <property type="match status" value="1"/>
</dbReference>
<keyword evidence="3 11" id="KW-0808">Transferase</keyword>
<feature type="binding site" evidence="11">
    <location>
        <position position="255"/>
    </location>
    <ligand>
        <name>Zn(2+)</name>
        <dbReference type="ChEBI" id="CHEBI:29105"/>
    </ligand>
</feature>
<dbReference type="PANTHER" id="PTHR10953">
    <property type="entry name" value="UBIQUITIN-ACTIVATING ENZYME E1"/>
    <property type="match status" value="1"/>
</dbReference>
<dbReference type="UniPathway" id="UPA00988"/>
<dbReference type="InterPro" id="IPR036873">
    <property type="entry name" value="Rhodanese-like_dom_sf"/>
</dbReference>
<dbReference type="GO" id="GO:0006777">
    <property type="term" value="P:Mo-molybdopterin cofactor biosynthetic process"/>
    <property type="evidence" value="ECO:0007669"/>
    <property type="project" value="UniProtKB-UniRule"/>
</dbReference>
<evidence type="ECO:0000256" key="3">
    <source>
        <dbReference type="ARBA" id="ARBA00022679"/>
    </source>
</evidence>
<accession>A0A183BUD8</accession>
<dbReference type="GO" id="GO:0004792">
    <property type="term" value="F:thiosulfate-cyanide sulfurtransferase activity"/>
    <property type="evidence" value="ECO:0007669"/>
    <property type="project" value="TreeGrafter"/>
</dbReference>
<protein>
    <recommendedName>
        <fullName evidence="11">Adenylyltransferase and sulfurtransferase MOCS3 homolog</fullName>
    </recommendedName>
    <alternativeName>
        <fullName evidence="11">UBA4 homolog</fullName>
    </alternativeName>
    <alternativeName>
        <fullName evidence="11">Ubiquitin-like protein activator 4 homolog</fullName>
    </alternativeName>
    <domain>
        <recommendedName>
            <fullName evidence="11">Adenylyltransferase</fullName>
            <ecNumber evidence="11">2.7.7.-</ecNumber>
        </recommendedName>
    </domain>
    <domain>
        <recommendedName>
            <fullName evidence="11">Sulfurtransferase</fullName>
            <ecNumber evidence="11">2.8.1.-</ecNumber>
        </recommendedName>
    </domain>
</protein>
<dbReference type="GO" id="GO:0002143">
    <property type="term" value="P:tRNA wobble position uridine thiolation"/>
    <property type="evidence" value="ECO:0007669"/>
    <property type="project" value="InterPro"/>
</dbReference>
<dbReference type="EC" id="2.7.7.-" evidence="11"/>
<evidence type="ECO:0000259" key="12">
    <source>
        <dbReference type="PROSITE" id="PS50206"/>
    </source>
</evidence>
<dbReference type="InterPro" id="IPR035985">
    <property type="entry name" value="Ubiquitin-activating_enz"/>
</dbReference>
<evidence type="ECO:0000256" key="2">
    <source>
        <dbReference type="ARBA" id="ARBA00022490"/>
    </source>
</evidence>
<dbReference type="InterPro" id="IPR001763">
    <property type="entry name" value="Rhodanese-like_dom"/>
</dbReference>
<dbReference type="Pfam" id="PF00581">
    <property type="entry name" value="Rhodanese"/>
    <property type="match status" value="1"/>
</dbReference>
<feature type="binding site" evidence="11">
    <location>
        <position position="177"/>
    </location>
    <ligand>
        <name>Zn(2+)</name>
        <dbReference type="ChEBI" id="CHEBI:29105"/>
    </ligand>
</feature>
<dbReference type="GO" id="GO:0070566">
    <property type="term" value="F:adenylyltransferase activity"/>
    <property type="evidence" value="ECO:0007669"/>
    <property type="project" value="InterPro"/>
</dbReference>
<evidence type="ECO:0000256" key="7">
    <source>
        <dbReference type="ARBA" id="ARBA00022833"/>
    </source>
</evidence>
<feature type="binding site" evidence="11">
    <location>
        <position position="252"/>
    </location>
    <ligand>
        <name>Zn(2+)</name>
        <dbReference type="ChEBI" id="CHEBI:29105"/>
    </ligand>
</feature>
<dbReference type="SUPFAM" id="SSF69572">
    <property type="entry name" value="Activating enzymes of the ubiquitin-like proteins"/>
    <property type="match status" value="1"/>
</dbReference>
<comment type="subcellular location">
    <subcellularLocation>
        <location evidence="1">Cytoplasm</location>
        <location evidence="1">Cytosol</location>
    </subcellularLocation>
</comment>
<feature type="domain" description="Rhodanese" evidence="12">
    <location>
        <begin position="303"/>
        <end position="421"/>
    </location>
</feature>
<feature type="active site" description="Cysteine persulfide intermediate; for sulfurtransferase activity" evidence="11">
    <location>
        <position position="374"/>
    </location>
</feature>
<evidence type="ECO:0000256" key="8">
    <source>
        <dbReference type="ARBA" id="ARBA00022840"/>
    </source>
</evidence>
<reference evidence="13" key="1">
    <citation type="submission" date="2014-05" db="EMBL/GenBank/DDBJ databases">
        <title>The genome and life-stage specific transcriptomes of Globodera pallida elucidate key aspects of plant parasitism by a cyst nematode.</title>
        <authorList>
            <person name="Cotton J.A."/>
            <person name="Lilley C.J."/>
            <person name="Jones L.M."/>
            <person name="Kikuchi T."/>
            <person name="Reid A.J."/>
            <person name="Thorpe P."/>
            <person name="Tsai I.J."/>
            <person name="Beasley H."/>
            <person name="Blok V."/>
            <person name="Cock P.J.A."/>
            <person name="Van den Akker S.E."/>
            <person name="Holroyd N."/>
            <person name="Hunt M."/>
            <person name="Mantelin S."/>
            <person name="Naghra H."/>
            <person name="Pain A."/>
            <person name="Palomares-Rius J.E."/>
            <person name="Zarowiecki M."/>
            <person name="Berriman M."/>
            <person name="Jones J.T."/>
            <person name="Urwin P.E."/>
        </authorList>
    </citation>
    <scope>NUCLEOTIDE SEQUENCE [LARGE SCALE GENOMIC DNA]</scope>
    <source>
        <strain evidence="13">Lindley</strain>
    </source>
</reference>
<organism evidence="13 14">
    <name type="scientific">Globodera pallida</name>
    <name type="common">Potato cyst nematode worm</name>
    <name type="synonym">Heterodera pallida</name>
    <dbReference type="NCBI Taxonomy" id="36090"/>
    <lineage>
        <taxon>Eukaryota</taxon>
        <taxon>Metazoa</taxon>
        <taxon>Ecdysozoa</taxon>
        <taxon>Nematoda</taxon>
        <taxon>Chromadorea</taxon>
        <taxon>Rhabditida</taxon>
        <taxon>Tylenchina</taxon>
        <taxon>Tylenchomorpha</taxon>
        <taxon>Tylenchoidea</taxon>
        <taxon>Heteroderidae</taxon>
        <taxon>Heteroderinae</taxon>
        <taxon>Globodera</taxon>
    </lineage>
</organism>
<keyword evidence="10 11" id="KW-0511">Multifunctional enzyme</keyword>
<comment type="cofactor">
    <cofactor evidence="11">
        <name>Zn(2+)</name>
        <dbReference type="ChEBI" id="CHEBI:29105"/>
    </cofactor>
    <text evidence="11">Binds 1 zinc ion per subunit.</text>
</comment>
<dbReference type="Gene3D" id="3.40.250.10">
    <property type="entry name" value="Rhodanese-like domain"/>
    <property type="match status" value="1"/>
</dbReference>
<dbReference type="InterPro" id="IPR045886">
    <property type="entry name" value="ThiF/MoeB/HesA"/>
</dbReference>
<keyword evidence="7 11" id="KW-0862">Zinc</keyword>
<feature type="active site" description="Glycyl thioester intermediate; for adenylyltransferase activity" evidence="11">
    <location>
        <position position="194"/>
    </location>
</feature>
<evidence type="ECO:0000256" key="4">
    <source>
        <dbReference type="ARBA" id="ARBA00022694"/>
    </source>
</evidence>
<keyword evidence="4 11" id="KW-0819">tRNA processing</keyword>
<keyword evidence="6 11" id="KW-0547">Nucleotide-binding</keyword>
<name>A0A183BUD8_GLOPA</name>
<dbReference type="AlphaFoldDB" id="A0A183BUD8"/>
<dbReference type="PANTHER" id="PTHR10953:SF102">
    <property type="entry name" value="ADENYLYLTRANSFERASE AND SULFURTRANSFERASE MOCS3"/>
    <property type="match status" value="1"/>
</dbReference>
<keyword evidence="2 11" id="KW-0963">Cytoplasm</keyword>
<feature type="binding site" evidence="11">
    <location>
        <position position="46"/>
    </location>
    <ligand>
        <name>ATP</name>
        <dbReference type="ChEBI" id="CHEBI:30616"/>
    </ligand>
</feature>
<dbReference type="GO" id="GO:0046872">
    <property type="term" value="F:metal ion binding"/>
    <property type="evidence" value="ECO:0007669"/>
    <property type="project" value="UniProtKB-KW"/>
</dbReference>
<evidence type="ECO:0000313" key="13">
    <source>
        <dbReference type="Proteomes" id="UP000050741"/>
    </source>
</evidence>
<dbReference type="FunFam" id="3.40.50.720:FF:000033">
    <property type="entry name" value="Adenylyltransferase and sulfurtransferase MOCS3"/>
    <property type="match status" value="1"/>
</dbReference>
<feature type="binding site" evidence="11">
    <location>
        <position position="180"/>
    </location>
    <ligand>
        <name>Zn(2+)</name>
        <dbReference type="ChEBI" id="CHEBI:29105"/>
    </ligand>
</feature>
<keyword evidence="13" id="KW-1185">Reference proteome</keyword>
<dbReference type="Gene3D" id="3.40.50.720">
    <property type="entry name" value="NAD(P)-binding Rossmann-like Domain"/>
    <property type="match status" value="1"/>
</dbReference>
<dbReference type="InterPro" id="IPR028885">
    <property type="entry name" value="MOCS3/Uba4"/>
</dbReference>